<dbReference type="KEGG" id="vg:26122884"/>
<evidence type="ECO:0000313" key="2">
    <source>
        <dbReference type="Proteomes" id="UP000172221"/>
    </source>
</evidence>
<proteinExistence type="predicted"/>
<protein>
    <submittedName>
        <fullName evidence="1">Gamma protein</fullName>
    </submittedName>
</protein>
<gene>
    <name evidence="1" type="primary">gamma</name>
</gene>
<evidence type="ECO:0000313" key="1">
    <source>
        <dbReference type="EMBL" id="AIR95578.1"/>
    </source>
</evidence>
<dbReference type="Proteomes" id="UP000172221">
    <property type="component" value="Segment"/>
</dbReference>
<dbReference type="GeneID" id="26122884"/>
<dbReference type="RefSeq" id="YP_009177214.1">
    <property type="nucleotide sequence ID" value="NC_028241.1"/>
</dbReference>
<reference evidence="1 2" key="1">
    <citation type="submission" date="2014-07" db="EMBL/GenBank/DDBJ databases">
        <title>Koolpinyah and Yata viruses: two newly recognised ephemeroviruses from tropical regions of Australia and Africa.</title>
        <authorList>
            <person name="Blasdell K.R."/>
            <person name="Widen S.G."/>
            <person name="Diviney S.M."/>
            <person name="Firth C."/>
            <person name="Wood T.G."/>
            <person name="Tesh R.B."/>
            <person name="Holmes E.C."/>
            <person name="Vasilakis N."/>
            <person name="Walker P.J."/>
        </authorList>
    </citation>
    <scope>NUCLEOTIDE SEQUENCE [LARGE SCALE GENOMIC DNA]</scope>
    <source>
        <strain evidence="1">DakArB 2181</strain>
    </source>
</reference>
<keyword evidence="2" id="KW-1185">Reference proteome</keyword>
<accession>A0A096ZGU8</accession>
<sequence length="116" mass="13770">MALLLSGVLTKSDFQTDNQLFDFVEKIVEETTRLAIKNSIWWSGLQFTQIEREVMVGMNWLVYIDNEESDRVDYSFWFGVPDSVGWRMFRNPNTRCIASNILENRQSYCFIQYFSQ</sequence>
<dbReference type="EMBL" id="KM085030">
    <property type="protein sequence ID" value="AIR95578.1"/>
    <property type="molecule type" value="Viral_cRNA"/>
</dbReference>
<organism evidence="1 2">
    <name type="scientific">Yata virus</name>
    <dbReference type="NCBI Taxonomy" id="1272960"/>
    <lineage>
        <taxon>Viruses</taxon>
        <taxon>Riboviria</taxon>
        <taxon>Orthornavirae</taxon>
        <taxon>Negarnaviricota</taxon>
        <taxon>Haploviricotina</taxon>
        <taxon>Monjiviricetes</taxon>
        <taxon>Mononegavirales</taxon>
        <taxon>Rhabdoviridae</taxon>
        <taxon>Alpharhabdovirinae</taxon>
        <taxon>Ephemerovirus</taxon>
        <taxon>Ephemerovirus yata</taxon>
    </lineage>
</organism>
<name>A0A096ZGU8_9RHAB</name>